<dbReference type="Proteomes" id="UP000663864">
    <property type="component" value="Unassembled WGS sequence"/>
</dbReference>
<proteinExistence type="predicted"/>
<feature type="region of interest" description="Disordered" evidence="1">
    <location>
        <begin position="1"/>
        <end position="31"/>
    </location>
</feature>
<protein>
    <submittedName>
        <fullName evidence="2">Uncharacterized protein</fullName>
    </submittedName>
</protein>
<evidence type="ECO:0000313" key="2">
    <source>
        <dbReference type="EMBL" id="CAF1521187.1"/>
    </source>
</evidence>
<comment type="caution">
    <text evidence="2">The sequence shown here is derived from an EMBL/GenBank/DDBJ whole genome shotgun (WGS) entry which is preliminary data.</text>
</comment>
<name>A0A815USL0_9BILA</name>
<organism evidence="2 3">
    <name type="scientific">Rotaria sordida</name>
    <dbReference type="NCBI Taxonomy" id="392033"/>
    <lineage>
        <taxon>Eukaryota</taxon>
        <taxon>Metazoa</taxon>
        <taxon>Spiralia</taxon>
        <taxon>Gnathifera</taxon>
        <taxon>Rotifera</taxon>
        <taxon>Eurotatoria</taxon>
        <taxon>Bdelloidea</taxon>
        <taxon>Philodinida</taxon>
        <taxon>Philodinidae</taxon>
        <taxon>Rotaria</taxon>
    </lineage>
</organism>
<feature type="compositionally biased region" description="Low complexity" evidence="1">
    <location>
        <begin position="16"/>
        <end position="31"/>
    </location>
</feature>
<evidence type="ECO:0000256" key="1">
    <source>
        <dbReference type="SAM" id="MobiDB-lite"/>
    </source>
</evidence>
<dbReference type="EMBL" id="CAJNOT010008822">
    <property type="protein sequence ID" value="CAF1521187.1"/>
    <property type="molecule type" value="Genomic_DNA"/>
</dbReference>
<evidence type="ECO:0000313" key="3">
    <source>
        <dbReference type="Proteomes" id="UP000663864"/>
    </source>
</evidence>
<gene>
    <name evidence="2" type="ORF">ZHD862_LOCUS38376</name>
</gene>
<accession>A0A815USL0</accession>
<sequence length="323" mass="37160">MSREESNRTPSQILISDNNDNSNSSNNNHAHASSSWRQFRVNYKFKIIGILGLQNNIESERIVAKLLFQGRQALSSSEKKHITEYLSPTDDFRSEQWRTTTADWFRTFLDEQKTISPITYDQLLTYTADNGLKFLQDNFYLSLTIRLLFDVEDRTKPSFTQIWNTLTTQGLQGIKEYKGYLTSKMNERLFENNRNPLYLALEDYFRQPLIDLFKQNNLNINQSGLIEHALNCVINNGWSGLNDQKIRDELSPNRFKKLIENLPAISDSSSVTYLVIPTTQQQSVHLSSSTEQSVQRNVPEMKPKITSIAKNPSPPITPSSPIE</sequence>
<feature type="compositionally biased region" description="Polar residues" evidence="1">
    <location>
        <begin position="284"/>
        <end position="296"/>
    </location>
</feature>
<dbReference type="AlphaFoldDB" id="A0A815USL0"/>
<feature type="region of interest" description="Disordered" evidence="1">
    <location>
        <begin position="284"/>
        <end position="323"/>
    </location>
</feature>
<reference evidence="2" key="1">
    <citation type="submission" date="2021-02" db="EMBL/GenBank/DDBJ databases">
        <authorList>
            <person name="Nowell W R."/>
        </authorList>
    </citation>
    <scope>NUCLEOTIDE SEQUENCE</scope>
</reference>
<feature type="compositionally biased region" description="Pro residues" evidence="1">
    <location>
        <begin position="312"/>
        <end position="323"/>
    </location>
</feature>